<protein>
    <submittedName>
        <fullName evidence="2">PEP-CTERM/exosortase system-associated acyltransferase</fullName>
    </submittedName>
</protein>
<organism evidence="2 3">
    <name type="scientific">Kineobactrum sediminis</name>
    <dbReference type="NCBI Taxonomy" id="1905677"/>
    <lineage>
        <taxon>Bacteria</taxon>
        <taxon>Pseudomonadati</taxon>
        <taxon>Pseudomonadota</taxon>
        <taxon>Gammaproteobacteria</taxon>
        <taxon>Cellvibrionales</taxon>
        <taxon>Halieaceae</taxon>
        <taxon>Kineobactrum</taxon>
    </lineage>
</organism>
<dbReference type="Gene3D" id="3.40.630.30">
    <property type="match status" value="1"/>
</dbReference>
<feature type="region of interest" description="Disordered" evidence="1">
    <location>
        <begin position="142"/>
        <end position="161"/>
    </location>
</feature>
<name>A0A2N5XZD8_9GAMM</name>
<dbReference type="GO" id="GO:0016746">
    <property type="term" value="F:acyltransferase activity"/>
    <property type="evidence" value="ECO:0007669"/>
    <property type="project" value="UniProtKB-KW"/>
</dbReference>
<keyword evidence="3" id="KW-1185">Reference proteome</keyword>
<accession>A0A2N5XZD8</accession>
<dbReference type="Proteomes" id="UP000234845">
    <property type="component" value="Unassembled WGS sequence"/>
</dbReference>
<gene>
    <name evidence="2" type="ORF">CWI75_14810</name>
</gene>
<comment type="caution">
    <text evidence="2">The sequence shown here is derived from an EMBL/GenBank/DDBJ whole genome shotgun (WGS) entry which is preliminary data.</text>
</comment>
<dbReference type="Pfam" id="PF13444">
    <property type="entry name" value="Acetyltransf_5"/>
    <property type="match status" value="1"/>
</dbReference>
<keyword evidence="2" id="KW-0012">Acyltransferase</keyword>
<sequence>MLAADIMNGVGRAMKSAAAPLDALEKYFSLKAFEIGSSEGTLHDLYALRYQVYCLECEFLSAADYPSGLECDEVDHRSAHFAALNADNVVIGTARLVFPEPGEPFPYEAHCPPHSDFERPPVMEAVEVSRLAVSRQYRRRAGDTRDGVNAEALENGNDDTRFRNQRVNGPLLVLGLYREMYRFSRKNNIRYWYAAMERSLARVLAMYGFVFTAIGDEHDYYGPVTPYIGDLRKLEDQLRATSPELLEWFING</sequence>
<evidence type="ECO:0000313" key="2">
    <source>
        <dbReference type="EMBL" id="PLW81505.1"/>
    </source>
</evidence>
<reference evidence="3" key="1">
    <citation type="submission" date="2017-11" db="EMBL/GenBank/DDBJ databases">
        <title>The draft genome sequence of Chromatocurvus sp. F02.</title>
        <authorList>
            <person name="Du Z.-J."/>
            <person name="Chang Y.-Q."/>
        </authorList>
    </citation>
    <scope>NUCLEOTIDE SEQUENCE [LARGE SCALE GENOMIC DNA]</scope>
    <source>
        <strain evidence="3">F02</strain>
    </source>
</reference>
<dbReference type="SUPFAM" id="SSF55729">
    <property type="entry name" value="Acyl-CoA N-acyltransferases (Nat)"/>
    <property type="match status" value="1"/>
</dbReference>
<dbReference type="InterPro" id="IPR022484">
    <property type="entry name" value="PEP-CTERM/exosrtase_acylTfrase"/>
</dbReference>
<dbReference type="NCBIfam" id="TIGR03694">
    <property type="entry name" value="exosort_acyl"/>
    <property type="match status" value="1"/>
</dbReference>
<proteinExistence type="predicted"/>
<evidence type="ECO:0000313" key="3">
    <source>
        <dbReference type="Proteomes" id="UP000234845"/>
    </source>
</evidence>
<keyword evidence="2" id="KW-0808">Transferase</keyword>
<dbReference type="InterPro" id="IPR016181">
    <property type="entry name" value="Acyl_CoA_acyltransferase"/>
</dbReference>
<dbReference type="AlphaFoldDB" id="A0A2N5XZD8"/>
<dbReference type="EMBL" id="PKLZ01000012">
    <property type="protein sequence ID" value="PLW81505.1"/>
    <property type="molecule type" value="Genomic_DNA"/>
</dbReference>
<evidence type="ECO:0000256" key="1">
    <source>
        <dbReference type="SAM" id="MobiDB-lite"/>
    </source>
</evidence>